<proteinExistence type="predicted"/>
<name>A0AAV4TMF1_CAEEX</name>
<accession>A0AAV4TMF1</accession>
<comment type="caution">
    <text evidence="1">The sequence shown here is derived from an EMBL/GenBank/DDBJ whole genome shotgun (WGS) entry which is preliminary data.</text>
</comment>
<organism evidence="1 2">
    <name type="scientific">Caerostris extrusa</name>
    <name type="common">Bark spider</name>
    <name type="synonym">Caerostris bankana</name>
    <dbReference type="NCBI Taxonomy" id="172846"/>
    <lineage>
        <taxon>Eukaryota</taxon>
        <taxon>Metazoa</taxon>
        <taxon>Ecdysozoa</taxon>
        <taxon>Arthropoda</taxon>
        <taxon>Chelicerata</taxon>
        <taxon>Arachnida</taxon>
        <taxon>Araneae</taxon>
        <taxon>Araneomorphae</taxon>
        <taxon>Entelegynae</taxon>
        <taxon>Araneoidea</taxon>
        <taxon>Araneidae</taxon>
        <taxon>Caerostris</taxon>
    </lineage>
</organism>
<dbReference type="EMBL" id="BPLR01011554">
    <property type="protein sequence ID" value="GIY47254.1"/>
    <property type="molecule type" value="Genomic_DNA"/>
</dbReference>
<protein>
    <submittedName>
        <fullName evidence="1">Uncharacterized protein</fullName>
    </submittedName>
</protein>
<evidence type="ECO:0000313" key="2">
    <source>
        <dbReference type="Proteomes" id="UP001054945"/>
    </source>
</evidence>
<evidence type="ECO:0000313" key="1">
    <source>
        <dbReference type="EMBL" id="GIY47254.1"/>
    </source>
</evidence>
<reference evidence="1 2" key="1">
    <citation type="submission" date="2021-06" db="EMBL/GenBank/DDBJ databases">
        <title>Caerostris extrusa draft genome.</title>
        <authorList>
            <person name="Kono N."/>
            <person name="Arakawa K."/>
        </authorList>
    </citation>
    <scope>NUCLEOTIDE SEQUENCE [LARGE SCALE GENOMIC DNA]</scope>
</reference>
<dbReference type="Proteomes" id="UP001054945">
    <property type="component" value="Unassembled WGS sequence"/>
</dbReference>
<dbReference type="AlphaFoldDB" id="A0AAV4TMF1"/>
<gene>
    <name evidence="1" type="ORF">CEXT_637981</name>
</gene>
<keyword evidence="2" id="KW-1185">Reference proteome</keyword>
<sequence>MRSAGCSLWSRIDSNPFPVPIPVAHSRNKSVRTSPVSGTTSKFQRFYTPDEPFASPLVFALTTMWRKKIKCFSFPFLCFVRENTVQKNWIRIP</sequence>